<dbReference type="Proteomes" id="UP001597214">
    <property type="component" value="Unassembled WGS sequence"/>
</dbReference>
<dbReference type="EMBL" id="JBHUEM010000052">
    <property type="protein sequence ID" value="MFD1739098.1"/>
    <property type="molecule type" value="Genomic_DNA"/>
</dbReference>
<sequence length="51" mass="5907">MKRSPIYRKVGLPNQLAQSLKMSLVHSLELMNFTKSSVQLAYDYDRFEGKS</sequence>
<organism evidence="1 2">
    <name type="scientific">Bacillus salitolerans</name>
    <dbReference type="NCBI Taxonomy" id="1437434"/>
    <lineage>
        <taxon>Bacteria</taxon>
        <taxon>Bacillati</taxon>
        <taxon>Bacillota</taxon>
        <taxon>Bacilli</taxon>
        <taxon>Bacillales</taxon>
        <taxon>Bacillaceae</taxon>
        <taxon>Bacillus</taxon>
    </lineage>
</organism>
<protein>
    <submittedName>
        <fullName evidence="1">Uncharacterized protein</fullName>
    </submittedName>
</protein>
<gene>
    <name evidence="1" type="ORF">ACFSCX_21545</name>
</gene>
<accession>A0ABW4LVJ1</accession>
<reference evidence="2" key="1">
    <citation type="journal article" date="2019" name="Int. J. Syst. Evol. Microbiol.">
        <title>The Global Catalogue of Microorganisms (GCM) 10K type strain sequencing project: providing services to taxonomists for standard genome sequencing and annotation.</title>
        <authorList>
            <consortium name="The Broad Institute Genomics Platform"/>
            <consortium name="The Broad Institute Genome Sequencing Center for Infectious Disease"/>
            <person name="Wu L."/>
            <person name="Ma J."/>
        </authorList>
    </citation>
    <scope>NUCLEOTIDE SEQUENCE [LARGE SCALE GENOMIC DNA]</scope>
    <source>
        <strain evidence="2">CCUG 49339</strain>
    </source>
</reference>
<evidence type="ECO:0000313" key="2">
    <source>
        <dbReference type="Proteomes" id="UP001597214"/>
    </source>
</evidence>
<name>A0ABW4LVJ1_9BACI</name>
<evidence type="ECO:0000313" key="1">
    <source>
        <dbReference type="EMBL" id="MFD1739098.1"/>
    </source>
</evidence>
<proteinExistence type="predicted"/>
<keyword evidence="2" id="KW-1185">Reference proteome</keyword>
<comment type="caution">
    <text evidence="1">The sequence shown here is derived from an EMBL/GenBank/DDBJ whole genome shotgun (WGS) entry which is preliminary data.</text>
</comment>